<keyword evidence="7" id="KW-0694">RNA-binding</keyword>
<evidence type="ECO:0000259" key="10">
    <source>
        <dbReference type="Pfam" id="PF01138"/>
    </source>
</evidence>
<keyword evidence="6" id="KW-0271">Exosome</keyword>
<dbReference type="GO" id="GO:0006364">
    <property type="term" value="P:rRNA processing"/>
    <property type="evidence" value="ECO:0007669"/>
    <property type="project" value="UniProtKB-KW"/>
</dbReference>
<evidence type="ECO:0000256" key="4">
    <source>
        <dbReference type="ARBA" id="ARBA00022490"/>
    </source>
</evidence>
<accession>A0A6A6P5P4</accession>
<proteinExistence type="inferred from homology"/>
<evidence type="ECO:0000256" key="2">
    <source>
        <dbReference type="ARBA" id="ARBA00004496"/>
    </source>
</evidence>
<keyword evidence="12" id="KW-1185">Reference proteome</keyword>
<dbReference type="GO" id="GO:0034475">
    <property type="term" value="P:U4 snRNA 3'-end processing"/>
    <property type="evidence" value="ECO:0007669"/>
    <property type="project" value="TreeGrafter"/>
</dbReference>
<dbReference type="Gene3D" id="3.30.230.70">
    <property type="entry name" value="GHMP Kinase, N-terminal domain"/>
    <property type="match status" value="1"/>
</dbReference>
<evidence type="ECO:0000313" key="12">
    <source>
        <dbReference type="Proteomes" id="UP000799766"/>
    </source>
</evidence>
<dbReference type="PANTHER" id="PTHR11953">
    <property type="entry name" value="EXOSOME COMPLEX COMPONENT"/>
    <property type="match status" value="1"/>
</dbReference>
<dbReference type="GO" id="GO:0016075">
    <property type="term" value="P:rRNA catabolic process"/>
    <property type="evidence" value="ECO:0007669"/>
    <property type="project" value="TreeGrafter"/>
</dbReference>
<dbReference type="GO" id="GO:0003723">
    <property type="term" value="F:RNA binding"/>
    <property type="evidence" value="ECO:0007669"/>
    <property type="project" value="UniProtKB-KW"/>
</dbReference>
<dbReference type="PANTHER" id="PTHR11953:SF2">
    <property type="entry name" value="EXOSOME COMPLEX COMPONENT MTR3"/>
    <property type="match status" value="1"/>
</dbReference>
<dbReference type="InterPro" id="IPR027408">
    <property type="entry name" value="PNPase/RNase_PH_dom_sf"/>
</dbReference>
<dbReference type="Proteomes" id="UP000799766">
    <property type="component" value="Unassembled WGS sequence"/>
</dbReference>
<sequence>MADRRRVNAPAGGTAPPIFASTLPGAQTREQLQSHKPRRTRGVDEPRKIFLQTGLTPSASGSAYLELQQPPAAAPSDAPPSLIPAPSTLKLSCTVHGPRPLPRSAPFSPALVLAAHVSFAPFAQRNARAYGPGASAAAAPGAAAGGPAPAPLRRGLDARERDLGAHLEAALRGAVLGARWPKSGCDVAVEVLEAEEGGWWADAALPPPPGASSAAAAAGSAGLAAAWGSLSVLAGCITVASAALADAGIDCLGLVAGGVAALVPPEPPSTSSSSSAATATTTPATAAAPRGAKGGVAATRLGGRPAAPVAILDPCPAEHAAVLAAAVVGYIPERDELTALWFRGSTEGAEGGEEEVELVERAALAATAVHGVLVEAVREGAEAKFGVMRGGE</sequence>
<comment type="subcellular location">
    <subcellularLocation>
        <location evidence="2">Cytoplasm</location>
    </subcellularLocation>
    <subcellularLocation>
        <location evidence="1">Nucleus</location>
    </subcellularLocation>
</comment>
<evidence type="ECO:0000256" key="8">
    <source>
        <dbReference type="ARBA" id="ARBA00023242"/>
    </source>
</evidence>
<protein>
    <submittedName>
        <fullName evidence="11">3' exoribonuclease family, domain 1-domain-containing protein</fullName>
    </submittedName>
</protein>
<reference evidence="11" key="1">
    <citation type="journal article" date="2020" name="Stud. Mycol.">
        <title>101 Dothideomycetes genomes: a test case for predicting lifestyles and emergence of pathogens.</title>
        <authorList>
            <person name="Haridas S."/>
            <person name="Albert R."/>
            <person name="Binder M."/>
            <person name="Bloem J."/>
            <person name="Labutti K."/>
            <person name="Salamov A."/>
            <person name="Andreopoulos B."/>
            <person name="Baker S."/>
            <person name="Barry K."/>
            <person name="Bills G."/>
            <person name="Bluhm B."/>
            <person name="Cannon C."/>
            <person name="Castanera R."/>
            <person name="Culley D."/>
            <person name="Daum C."/>
            <person name="Ezra D."/>
            <person name="Gonzalez J."/>
            <person name="Henrissat B."/>
            <person name="Kuo A."/>
            <person name="Liang C."/>
            <person name="Lipzen A."/>
            <person name="Lutzoni F."/>
            <person name="Magnuson J."/>
            <person name="Mondo S."/>
            <person name="Nolan M."/>
            <person name="Ohm R."/>
            <person name="Pangilinan J."/>
            <person name="Park H.-J."/>
            <person name="Ramirez L."/>
            <person name="Alfaro M."/>
            <person name="Sun H."/>
            <person name="Tritt A."/>
            <person name="Yoshinaga Y."/>
            <person name="Zwiers L.-H."/>
            <person name="Turgeon B."/>
            <person name="Goodwin S."/>
            <person name="Spatafora J."/>
            <person name="Crous P."/>
            <person name="Grigoriev I."/>
        </authorList>
    </citation>
    <scope>NUCLEOTIDE SEQUENCE</scope>
    <source>
        <strain evidence="11">ATCC 16933</strain>
    </source>
</reference>
<dbReference type="GO" id="GO:0005730">
    <property type="term" value="C:nucleolus"/>
    <property type="evidence" value="ECO:0007669"/>
    <property type="project" value="TreeGrafter"/>
</dbReference>
<organism evidence="11 12">
    <name type="scientific">Lineolata rhizophorae</name>
    <dbReference type="NCBI Taxonomy" id="578093"/>
    <lineage>
        <taxon>Eukaryota</taxon>
        <taxon>Fungi</taxon>
        <taxon>Dikarya</taxon>
        <taxon>Ascomycota</taxon>
        <taxon>Pezizomycotina</taxon>
        <taxon>Dothideomycetes</taxon>
        <taxon>Dothideomycetes incertae sedis</taxon>
        <taxon>Lineolatales</taxon>
        <taxon>Lineolataceae</taxon>
        <taxon>Lineolata</taxon>
    </lineage>
</organism>
<gene>
    <name evidence="11" type="ORF">BDY21DRAFT_257377</name>
</gene>
<feature type="region of interest" description="Disordered" evidence="9">
    <location>
        <begin position="1"/>
        <end position="47"/>
    </location>
</feature>
<evidence type="ECO:0000313" key="11">
    <source>
        <dbReference type="EMBL" id="KAF2459144.1"/>
    </source>
</evidence>
<dbReference type="EMBL" id="MU001676">
    <property type="protein sequence ID" value="KAF2459144.1"/>
    <property type="molecule type" value="Genomic_DNA"/>
</dbReference>
<keyword evidence="8" id="KW-0539">Nucleus</keyword>
<comment type="similarity">
    <text evidence="3">Belongs to the RNase PH family.</text>
</comment>
<evidence type="ECO:0000256" key="7">
    <source>
        <dbReference type="ARBA" id="ARBA00022884"/>
    </source>
</evidence>
<dbReference type="InterPro" id="IPR020568">
    <property type="entry name" value="Ribosomal_Su5_D2-typ_SF"/>
</dbReference>
<dbReference type="GO" id="GO:0071028">
    <property type="term" value="P:nuclear mRNA surveillance"/>
    <property type="evidence" value="ECO:0007669"/>
    <property type="project" value="TreeGrafter"/>
</dbReference>
<dbReference type="InterPro" id="IPR001247">
    <property type="entry name" value="ExoRNase_PH_dom1"/>
</dbReference>
<dbReference type="Pfam" id="PF01138">
    <property type="entry name" value="RNase_PH"/>
    <property type="match status" value="1"/>
</dbReference>
<name>A0A6A6P5P4_9PEZI</name>
<dbReference type="InterPro" id="IPR050080">
    <property type="entry name" value="RNase_PH"/>
</dbReference>
<dbReference type="AlphaFoldDB" id="A0A6A6P5P4"/>
<feature type="non-terminal residue" evidence="11">
    <location>
        <position position="392"/>
    </location>
</feature>
<evidence type="ECO:0000256" key="1">
    <source>
        <dbReference type="ARBA" id="ARBA00004123"/>
    </source>
</evidence>
<feature type="domain" description="Exoribonuclease phosphorolytic" evidence="10">
    <location>
        <begin position="46"/>
        <end position="249"/>
    </location>
</feature>
<feature type="compositionally biased region" description="Low complexity" evidence="9">
    <location>
        <begin position="265"/>
        <end position="289"/>
    </location>
</feature>
<dbReference type="SUPFAM" id="SSF54211">
    <property type="entry name" value="Ribosomal protein S5 domain 2-like"/>
    <property type="match status" value="1"/>
</dbReference>
<feature type="compositionally biased region" description="Low complexity" evidence="9">
    <location>
        <begin position="133"/>
        <end position="147"/>
    </location>
</feature>
<dbReference type="GO" id="GO:0000176">
    <property type="term" value="C:nuclear exosome (RNase complex)"/>
    <property type="evidence" value="ECO:0007669"/>
    <property type="project" value="TreeGrafter"/>
</dbReference>
<feature type="region of interest" description="Disordered" evidence="9">
    <location>
        <begin position="133"/>
        <end position="154"/>
    </location>
</feature>
<dbReference type="GO" id="GO:0000177">
    <property type="term" value="C:cytoplasmic exosome (RNase complex)"/>
    <property type="evidence" value="ECO:0007669"/>
    <property type="project" value="TreeGrafter"/>
</dbReference>
<evidence type="ECO:0000256" key="6">
    <source>
        <dbReference type="ARBA" id="ARBA00022835"/>
    </source>
</evidence>
<evidence type="ECO:0000256" key="5">
    <source>
        <dbReference type="ARBA" id="ARBA00022552"/>
    </source>
</evidence>
<dbReference type="OrthoDB" id="2504340at2759"/>
<evidence type="ECO:0000256" key="3">
    <source>
        <dbReference type="ARBA" id="ARBA00006678"/>
    </source>
</evidence>
<keyword evidence="4" id="KW-0963">Cytoplasm</keyword>
<dbReference type="GO" id="GO:0071051">
    <property type="term" value="P:poly(A)-dependent snoRNA 3'-end processing"/>
    <property type="evidence" value="ECO:0007669"/>
    <property type="project" value="TreeGrafter"/>
</dbReference>
<feature type="region of interest" description="Disordered" evidence="9">
    <location>
        <begin position="265"/>
        <end position="297"/>
    </location>
</feature>
<evidence type="ECO:0000256" key="9">
    <source>
        <dbReference type="SAM" id="MobiDB-lite"/>
    </source>
</evidence>
<keyword evidence="5" id="KW-0698">rRNA processing</keyword>